<feature type="non-terminal residue" evidence="2">
    <location>
        <position position="274"/>
    </location>
</feature>
<keyword evidence="3" id="KW-1185">Reference proteome</keyword>
<comment type="caution">
    <text evidence="2">The sequence shown here is derived from an EMBL/GenBank/DDBJ whole genome shotgun (WGS) entry which is preliminary data.</text>
</comment>
<evidence type="ECO:0000313" key="2">
    <source>
        <dbReference type="EMBL" id="KAK5189738.1"/>
    </source>
</evidence>
<dbReference type="Proteomes" id="UP001357485">
    <property type="component" value="Unassembled WGS sequence"/>
</dbReference>
<feature type="compositionally biased region" description="Basic and acidic residues" evidence="1">
    <location>
        <begin position="80"/>
        <end position="91"/>
    </location>
</feature>
<evidence type="ECO:0008006" key="4">
    <source>
        <dbReference type="Google" id="ProtNLM"/>
    </source>
</evidence>
<feature type="compositionally biased region" description="Acidic residues" evidence="1">
    <location>
        <begin position="118"/>
        <end position="128"/>
    </location>
</feature>
<feature type="compositionally biased region" description="Basic and acidic residues" evidence="1">
    <location>
        <begin position="99"/>
        <end position="117"/>
    </location>
</feature>
<evidence type="ECO:0000313" key="3">
    <source>
        <dbReference type="Proteomes" id="UP001357485"/>
    </source>
</evidence>
<protein>
    <recommendedName>
        <fullName evidence="4">Srp40 C-terminal domain-containing protein</fullName>
    </recommendedName>
</protein>
<sequence>HFMDTTGSRAAEEANEQTGQQDTGVGDAGNVAADFDKAIVASYVPGHEEENTELKQTAESTAEDGDSDNDQATTTNMVSMKDEKDSKEDKPPGTIEDQGESHIDPAGESRDAPITDIKDDEEGPEDKDEANSDGSDDPWDLVYDDPVAIDIPAPTENDQAPTPEEQDTTYADQLFEDDAEQEQEEEEEAHKDDLGSKWFPSSSEGEASPTSPVLSDQPDGWLGPPPRTYQVDDDFIAHNGRTYKWGKRKQKEGKKGPRRPSRLSITQLVDDVEA</sequence>
<dbReference type="EMBL" id="JAVRRA010018189">
    <property type="protein sequence ID" value="KAK5189738.1"/>
    <property type="molecule type" value="Genomic_DNA"/>
</dbReference>
<name>A0ABR0LM04_9PEZI</name>
<proteinExistence type="predicted"/>
<organism evidence="2 3">
    <name type="scientific">Cryomyces antarcticus</name>
    <dbReference type="NCBI Taxonomy" id="329879"/>
    <lineage>
        <taxon>Eukaryota</taxon>
        <taxon>Fungi</taxon>
        <taxon>Dikarya</taxon>
        <taxon>Ascomycota</taxon>
        <taxon>Pezizomycotina</taxon>
        <taxon>Dothideomycetes</taxon>
        <taxon>Dothideomycetes incertae sedis</taxon>
        <taxon>Cryomyces</taxon>
    </lineage>
</organism>
<feature type="non-terminal residue" evidence="2">
    <location>
        <position position="1"/>
    </location>
</feature>
<accession>A0ABR0LM04</accession>
<feature type="compositionally biased region" description="Basic residues" evidence="1">
    <location>
        <begin position="244"/>
        <end position="261"/>
    </location>
</feature>
<reference evidence="2 3" key="1">
    <citation type="submission" date="2023-08" db="EMBL/GenBank/DDBJ databases">
        <title>Black Yeasts Isolated from many extreme environments.</title>
        <authorList>
            <person name="Coleine C."/>
            <person name="Stajich J.E."/>
            <person name="Selbmann L."/>
        </authorList>
    </citation>
    <scope>NUCLEOTIDE SEQUENCE [LARGE SCALE GENOMIC DNA]</scope>
    <source>
        <strain evidence="2 3">CCFEE 536</strain>
    </source>
</reference>
<evidence type="ECO:0000256" key="1">
    <source>
        <dbReference type="SAM" id="MobiDB-lite"/>
    </source>
</evidence>
<gene>
    <name evidence="2" type="ORF">LTR16_007911</name>
</gene>
<feature type="compositionally biased region" description="Acidic residues" evidence="1">
    <location>
        <begin position="134"/>
        <end position="143"/>
    </location>
</feature>
<feature type="compositionally biased region" description="Acidic residues" evidence="1">
    <location>
        <begin position="174"/>
        <end position="187"/>
    </location>
</feature>
<feature type="region of interest" description="Disordered" evidence="1">
    <location>
        <begin position="1"/>
        <end position="274"/>
    </location>
</feature>
<feature type="compositionally biased region" description="Polar residues" evidence="1">
    <location>
        <begin position="199"/>
        <end position="214"/>
    </location>
</feature>